<name>A0A672I2A5_SALFA</name>
<dbReference type="GO" id="GO:0005634">
    <property type="term" value="C:nucleus"/>
    <property type="evidence" value="ECO:0007669"/>
    <property type="project" value="TreeGrafter"/>
</dbReference>
<evidence type="ECO:0000313" key="7">
    <source>
        <dbReference type="Ensembl" id="ENSSFAP00005035284.1"/>
    </source>
</evidence>
<dbReference type="OMA" id="WLNSTEW"/>
<reference evidence="7" key="1">
    <citation type="submission" date="2019-06" db="EMBL/GenBank/DDBJ databases">
        <authorList>
            <consortium name="Wellcome Sanger Institute Data Sharing"/>
        </authorList>
    </citation>
    <scope>NUCLEOTIDE SEQUENCE [LARGE SCALE GENOMIC DNA]</scope>
</reference>
<dbReference type="GO" id="GO:0080090">
    <property type="term" value="P:regulation of primary metabolic process"/>
    <property type="evidence" value="ECO:0007669"/>
    <property type="project" value="UniProtKB-ARBA"/>
</dbReference>
<dbReference type="AlphaFoldDB" id="A0A672I2A5"/>
<evidence type="ECO:0000256" key="2">
    <source>
        <dbReference type="ARBA" id="ARBA00022670"/>
    </source>
</evidence>
<feature type="domain" description="Ubiquitin-like protease family profile" evidence="6">
    <location>
        <begin position="441"/>
        <end position="612"/>
    </location>
</feature>
<keyword evidence="8" id="KW-1185">Reference proteome</keyword>
<feature type="compositionally biased region" description="Polar residues" evidence="5">
    <location>
        <begin position="59"/>
        <end position="68"/>
    </location>
</feature>
<dbReference type="PANTHER" id="PTHR12606">
    <property type="entry name" value="SENTRIN/SUMO-SPECIFIC PROTEASE"/>
    <property type="match status" value="1"/>
</dbReference>
<keyword evidence="3" id="KW-0378">Hydrolase</keyword>
<dbReference type="InterPro" id="IPR003653">
    <property type="entry name" value="Peptidase_C48_C"/>
</dbReference>
<sequence length="642" mass="72091">MLMLNQGNRSRCVVDRYLPFKSVLDRVEDLVSILTYLSGMYGWIVDGFSSLFEPVSRQNPTEWSSHGNVNGEIPTQPGVKAGQRRQDGGSRPAKRSYQSVHVAESVSQSDQVEVKRPRRDVVISFLKKTVAGVAGLLGLRKPQKQKCSKARQYEETRPVTLLGIDELHTSRLNIPDWRMDKPMNGVNERGGKNLFQNSLPVMRKYSGAAPPTGLPERGKDGERRGSLQLLPTRPAVRIGAANPDLPYNGFGYSRCSKPSLTVEEAIKQNDKEHYRRLLEMVTDKYSKSQPLPFNQTKPQEKPLSQVDHKTAASGKTFDSVPRKMGHIAAPTVFTWNNRSVPKDRRSLTCTKPLSGTFEDVQPVRCTKQKQTTDLDLSTEVATRLNLVDRDTPAVGAPDTHSAHTWHSDEDIPRLTKEMAAEVSAALSQSDPNLVLSAAFKLRITQRDLATLQEGGWLNDEVMNFYLSLVMERCCGEAGQLRVYSFSTFFFPKLQGGGGGQPGGHGAVRRWTKSVDLFQFDLILVPLHLGVHWALAVIDFKSKTVKSLDSMGQRHDDICSMLLLYLKEEHKAKKGRELDGAKWTFRSFRASEIPQQKNGSDCGVFACKYADYIARGRPLTFKQCHMPLFRKLMMWEILNKKLL</sequence>
<dbReference type="InterPro" id="IPR038765">
    <property type="entry name" value="Papain-like_cys_pep_sf"/>
</dbReference>
<keyword evidence="2" id="KW-0645">Protease</keyword>
<evidence type="ECO:0000256" key="1">
    <source>
        <dbReference type="ARBA" id="ARBA00005234"/>
    </source>
</evidence>
<evidence type="ECO:0000313" key="8">
    <source>
        <dbReference type="Proteomes" id="UP000472267"/>
    </source>
</evidence>
<dbReference type="PROSITE" id="PS50600">
    <property type="entry name" value="ULP_PROTEASE"/>
    <property type="match status" value="1"/>
</dbReference>
<dbReference type="Proteomes" id="UP000472267">
    <property type="component" value="Chromosome 19"/>
</dbReference>
<dbReference type="Pfam" id="PF02902">
    <property type="entry name" value="Peptidase_C48"/>
    <property type="match status" value="1"/>
</dbReference>
<accession>A0A672I2A5</accession>
<dbReference type="GO" id="GO:0016926">
    <property type="term" value="P:protein desumoylation"/>
    <property type="evidence" value="ECO:0007669"/>
    <property type="project" value="TreeGrafter"/>
</dbReference>
<dbReference type="GO" id="GO:0016929">
    <property type="term" value="F:deSUMOylase activity"/>
    <property type="evidence" value="ECO:0007669"/>
    <property type="project" value="TreeGrafter"/>
</dbReference>
<evidence type="ECO:0000256" key="4">
    <source>
        <dbReference type="ARBA" id="ARBA00022807"/>
    </source>
</evidence>
<dbReference type="PANTHER" id="PTHR12606:SF11">
    <property type="entry name" value="SENTRIN-SPECIFIC PROTEASE 2"/>
    <property type="match status" value="1"/>
</dbReference>
<feature type="compositionally biased region" description="Polar residues" evidence="5">
    <location>
        <begin position="288"/>
        <end position="297"/>
    </location>
</feature>
<feature type="region of interest" description="Disordered" evidence="5">
    <location>
        <begin position="288"/>
        <end position="307"/>
    </location>
</feature>
<evidence type="ECO:0000259" key="6">
    <source>
        <dbReference type="PROSITE" id="PS50600"/>
    </source>
</evidence>
<feature type="region of interest" description="Disordered" evidence="5">
    <location>
        <begin position="59"/>
        <end position="102"/>
    </location>
</feature>
<dbReference type="InParanoid" id="A0A672I2A5"/>
<comment type="similarity">
    <text evidence="1">Belongs to the peptidase C48 family.</text>
</comment>
<protein>
    <submittedName>
        <fullName evidence="7">Sentrin-specific protease 2-like</fullName>
    </submittedName>
</protein>
<feature type="compositionally biased region" description="Basic and acidic residues" evidence="5">
    <location>
        <begin position="216"/>
        <end position="225"/>
    </location>
</feature>
<reference evidence="7" key="2">
    <citation type="submission" date="2025-08" db="UniProtKB">
        <authorList>
            <consortium name="Ensembl"/>
        </authorList>
    </citation>
    <scope>IDENTIFICATION</scope>
</reference>
<dbReference type="FunFam" id="3.40.395.10:FF:000001">
    <property type="entry name" value="Sentrin-specific protease 1"/>
    <property type="match status" value="1"/>
</dbReference>
<dbReference type="Gene3D" id="3.40.395.10">
    <property type="entry name" value="Adenoviral Proteinase, Chain A"/>
    <property type="match status" value="1"/>
</dbReference>
<dbReference type="OrthoDB" id="1939479at2759"/>
<dbReference type="FunCoup" id="A0A672I2A5">
    <property type="interactions" value="477"/>
</dbReference>
<dbReference type="Ensembl" id="ENSSFAT00005036616.1">
    <property type="protein sequence ID" value="ENSSFAP00005035284.1"/>
    <property type="gene ID" value="ENSSFAG00005017883.1"/>
</dbReference>
<dbReference type="GO" id="GO:0006508">
    <property type="term" value="P:proteolysis"/>
    <property type="evidence" value="ECO:0007669"/>
    <property type="project" value="UniProtKB-KW"/>
</dbReference>
<evidence type="ECO:0000256" key="3">
    <source>
        <dbReference type="ARBA" id="ARBA00022801"/>
    </source>
</evidence>
<dbReference type="SUPFAM" id="SSF54001">
    <property type="entry name" value="Cysteine proteinases"/>
    <property type="match status" value="1"/>
</dbReference>
<proteinExistence type="inferred from homology"/>
<feature type="region of interest" description="Disordered" evidence="5">
    <location>
        <begin position="204"/>
        <end position="232"/>
    </location>
</feature>
<reference evidence="7" key="3">
    <citation type="submission" date="2025-09" db="UniProtKB">
        <authorList>
            <consortium name="Ensembl"/>
        </authorList>
    </citation>
    <scope>IDENTIFICATION</scope>
</reference>
<gene>
    <name evidence="7" type="primary">senp2</name>
</gene>
<organism evidence="7 8">
    <name type="scientific">Salarias fasciatus</name>
    <name type="common">Jewelled blenny</name>
    <name type="synonym">Blennius fasciatus</name>
    <dbReference type="NCBI Taxonomy" id="181472"/>
    <lineage>
        <taxon>Eukaryota</taxon>
        <taxon>Metazoa</taxon>
        <taxon>Chordata</taxon>
        <taxon>Craniata</taxon>
        <taxon>Vertebrata</taxon>
        <taxon>Euteleostomi</taxon>
        <taxon>Actinopterygii</taxon>
        <taxon>Neopterygii</taxon>
        <taxon>Teleostei</taxon>
        <taxon>Neoteleostei</taxon>
        <taxon>Acanthomorphata</taxon>
        <taxon>Ovalentaria</taxon>
        <taxon>Blenniimorphae</taxon>
        <taxon>Blenniiformes</taxon>
        <taxon>Blennioidei</taxon>
        <taxon>Blenniidae</taxon>
        <taxon>Salariinae</taxon>
        <taxon>Salarias</taxon>
    </lineage>
</organism>
<dbReference type="GO" id="GO:0060255">
    <property type="term" value="P:regulation of macromolecule metabolic process"/>
    <property type="evidence" value="ECO:0007669"/>
    <property type="project" value="UniProtKB-ARBA"/>
</dbReference>
<evidence type="ECO:0000256" key="5">
    <source>
        <dbReference type="SAM" id="MobiDB-lite"/>
    </source>
</evidence>
<keyword evidence="4" id="KW-0788">Thiol protease</keyword>